<dbReference type="PANTHER" id="PTHR21520:SF2">
    <property type="entry name" value="GLUTAMATE-RICH PROTEIN 2"/>
    <property type="match status" value="1"/>
</dbReference>
<keyword evidence="3" id="KW-1185">Reference proteome</keyword>
<dbReference type="AlphaFoldDB" id="A0A9N9XPN8"/>
<accession>A0A9N9XPN8</accession>
<proteinExistence type="predicted"/>
<feature type="compositionally biased region" description="Acidic residues" evidence="1">
    <location>
        <begin position="121"/>
        <end position="132"/>
    </location>
</feature>
<feature type="compositionally biased region" description="Acidic residues" evidence="1">
    <location>
        <begin position="23"/>
        <end position="32"/>
    </location>
</feature>
<reference evidence="2" key="1">
    <citation type="submission" date="2022-01" db="EMBL/GenBank/DDBJ databases">
        <authorList>
            <person name="King R."/>
        </authorList>
    </citation>
    <scope>NUCLEOTIDE SEQUENCE</scope>
</reference>
<evidence type="ECO:0000313" key="2">
    <source>
        <dbReference type="EMBL" id="CAG9859552.1"/>
    </source>
</evidence>
<dbReference type="OrthoDB" id="9950633at2759"/>
<sequence length="258" mass="27639">MATEDNGNIMAGFLKPTSSSNEDLSEYTDADESISAPTEILAEFLSAVMLKDYVTALKYCKLILQYEPDNSTAKEFYPLILEKLQSLNNEEAGSNNDSEDEDDSEDSTSSSTDSDHTTSEESSDGQLDEEDGVAMGKSAGNKRSKGSSEGDGTTGSYSSLEDDEAETDQLAVLAARYQIDNVNLGNGNKIYNTHLSSNLTYQNRAALGKNKLGTAVENANLVPGQVPFGTSSDSESPTEPVSQKTVAMLRAKVVPNQI</sequence>
<dbReference type="InterPro" id="IPR026703">
    <property type="entry name" value="ERICH2"/>
</dbReference>
<dbReference type="PANTHER" id="PTHR21520">
    <property type="entry name" value="GLUTAMATE-RICH PROTEIN 2"/>
    <property type="match status" value="1"/>
</dbReference>
<feature type="compositionally biased region" description="Acidic residues" evidence="1">
    <location>
        <begin position="97"/>
        <end position="106"/>
    </location>
</feature>
<organism evidence="2 3">
    <name type="scientific">Phyllotreta striolata</name>
    <name type="common">Striped flea beetle</name>
    <name type="synonym">Crioceris striolata</name>
    <dbReference type="NCBI Taxonomy" id="444603"/>
    <lineage>
        <taxon>Eukaryota</taxon>
        <taxon>Metazoa</taxon>
        <taxon>Ecdysozoa</taxon>
        <taxon>Arthropoda</taxon>
        <taxon>Hexapoda</taxon>
        <taxon>Insecta</taxon>
        <taxon>Pterygota</taxon>
        <taxon>Neoptera</taxon>
        <taxon>Endopterygota</taxon>
        <taxon>Coleoptera</taxon>
        <taxon>Polyphaga</taxon>
        <taxon>Cucujiformia</taxon>
        <taxon>Chrysomeloidea</taxon>
        <taxon>Chrysomelidae</taxon>
        <taxon>Galerucinae</taxon>
        <taxon>Alticini</taxon>
        <taxon>Phyllotreta</taxon>
    </lineage>
</organism>
<dbReference type="InterPro" id="IPR011990">
    <property type="entry name" value="TPR-like_helical_dom_sf"/>
</dbReference>
<gene>
    <name evidence="2" type="ORF">PHYEVI_LOCUS5926</name>
</gene>
<feature type="region of interest" description="Disordered" evidence="1">
    <location>
        <begin position="1"/>
        <end position="33"/>
    </location>
</feature>
<evidence type="ECO:0000256" key="1">
    <source>
        <dbReference type="SAM" id="MobiDB-lite"/>
    </source>
</evidence>
<feature type="region of interest" description="Disordered" evidence="1">
    <location>
        <begin position="89"/>
        <end position="163"/>
    </location>
</feature>
<name>A0A9N9XPN8_PHYSR</name>
<feature type="compositionally biased region" description="Polar residues" evidence="1">
    <location>
        <begin position="150"/>
        <end position="159"/>
    </location>
</feature>
<dbReference type="EMBL" id="OU900095">
    <property type="protein sequence ID" value="CAG9859552.1"/>
    <property type="molecule type" value="Genomic_DNA"/>
</dbReference>
<protein>
    <submittedName>
        <fullName evidence="2">Uncharacterized protein</fullName>
    </submittedName>
</protein>
<dbReference type="Proteomes" id="UP001153712">
    <property type="component" value="Chromosome 2"/>
</dbReference>
<evidence type="ECO:0000313" key="3">
    <source>
        <dbReference type="Proteomes" id="UP001153712"/>
    </source>
</evidence>
<dbReference type="SUPFAM" id="SSF48452">
    <property type="entry name" value="TPR-like"/>
    <property type="match status" value="1"/>
</dbReference>